<evidence type="ECO:0000313" key="2">
    <source>
        <dbReference type="Proteomes" id="UP000616885"/>
    </source>
</evidence>
<protein>
    <submittedName>
        <fullName evidence="1">Uncharacterized protein</fullName>
    </submittedName>
</protein>
<accession>A0A8H7TP16</accession>
<dbReference type="EMBL" id="JADCTT010000005">
    <property type="protein sequence ID" value="KAF9751584.1"/>
    <property type="molecule type" value="Genomic_DNA"/>
</dbReference>
<gene>
    <name evidence="1" type="ORF">IM811_013378</name>
</gene>
<reference evidence="1" key="1">
    <citation type="submission" date="2020-10" db="EMBL/GenBank/DDBJ databases">
        <title>High-Quality Genome Resource of Clonostachys rosea strain S41 by Oxford Nanopore Long-Read Sequencing.</title>
        <authorList>
            <person name="Wang H."/>
        </authorList>
    </citation>
    <scope>NUCLEOTIDE SEQUENCE</scope>
    <source>
        <strain evidence="1">S41</strain>
    </source>
</reference>
<dbReference type="Proteomes" id="UP000616885">
    <property type="component" value="Unassembled WGS sequence"/>
</dbReference>
<evidence type="ECO:0000313" key="1">
    <source>
        <dbReference type="EMBL" id="KAF9751584.1"/>
    </source>
</evidence>
<comment type="caution">
    <text evidence="1">The sequence shown here is derived from an EMBL/GenBank/DDBJ whole genome shotgun (WGS) entry which is preliminary data.</text>
</comment>
<organism evidence="1 2">
    <name type="scientific">Bionectria ochroleuca</name>
    <name type="common">Gliocladium roseum</name>
    <dbReference type="NCBI Taxonomy" id="29856"/>
    <lineage>
        <taxon>Eukaryota</taxon>
        <taxon>Fungi</taxon>
        <taxon>Dikarya</taxon>
        <taxon>Ascomycota</taxon>
        <taxon>Pezizomycotina</taxon>
        <taxon>Sordariomycetes</taxon>
        <taxon>Hypocreomycetidae</taxon>
        <taxon>Hypocreales</taxon>
        <taxon>Bionectriaceae</taxon>
        <taxon>Clonostachys</taxon>
    </lineage>
</organism>
<name>A0A8H7TP16_BIOOC</name>
<sequence>MAPGSHGGAPTPARPAYMGADGPFWTLVEKSRSGNNGQMLGVSREMKIRHAMKAQKQTNQRHIK</sequence>
<proteinExistence type="predicted"/>
<dbReference type="AlphaFoldDB" id="A0A8H7TP16"/>